<comment type="caution">
    <text evidence="2">The sequence shown here is derived from an EMBL/GenBank/DDBJ whole genome shotgun (WGS) entry which is preliminary data.</text>
</comment>
<organism evidence="2 3">
    <name type="scientific">Halosegnis marinus</name>
    <dbReference type="NCBI Taxonomy" id="3034023"/>
    <lineage>
        <taxon>Archaea</taxon>
        <taxon>Methanobacteriati</taxon>
        <taxon>Methanobacteriota</taxon>
        <taxon>Stenosarchaea group</taxon>
        <taxon>Halobacteria</taxon>
        <taxon>Halobacteriales</taxon>
        <taxon>Natronomonadaceae</taxon>
        <taxon>Halosegnis</taxon>
    </lineage>
</organism>
<feature type="transmembrane region" description="Helical" evidence="1">
    <location>
        <begin position="104"/>
        <end position="124"/>
    </location>
</feature>
<feature type="transmembrane region" description="Helical" evidence="1">
    <location>
        <begin position="75"/>
        <end position="95"/>
    </location>
</feature>
<dbReference type="GO" id="GO:0008237">
    <property type="term" value="F:metallopeptidase activity"/>
    <property type="evidence" value="ECO:0007669"/>
    <property type="project" value="UniProtKB-KW"/>
</dbReference>
<keyword evidence="2" id="KW-0482">Metalloprotease</keyword>
<feature type="transmembrane region" description="Helical" evidence="1">
    <location>
        <begin position="130"/>
        <end position="149"/>
    </location>
</feature>
<dbReference type="GeneID" id="79265986"/>
<feature type="transmembrane region" description="Helical" evidence="1">
    <location>
        <begin position="290"/>
        <end position="310"/>
    </location>
</feature>
<evidence type="ECO:0000313" key="3">
    <source>
        <dbReference type="Proteomes" id="UP001596398"/>
    </source>
</evidence>
<accession>A0ABD5ZLD7</accession>
<dbReference type="InterPro" id="IPR026898">
    <property type="entry name" value="PrsW"/>
</dbReference>
<dbReference type="AlphaFoldDB" id="A0ABD5ZLD7"/>
<protein>
    <submittedName>
        <fullName evidence="2">PrsW family intramembrane metalloprotease</fullName>
    </submittedName>
</protein>
<dbReference type="RefSeq" id="WP_276235321.1">
    <property type="nucleotide sequence ID" value="NZ_CP119802.1"/>
</dbReference>
<keyword evidence="1" id="KW-0812">Transmembrane</keyword>
<sequence length="331" mass="34856">MGGDDARDPVAEGLPDEDLYDVADWERRGTLDRAASGIYTAIRRGGTGLLVLVAALLLVAQVGVIGYAITTQPSLGVLTLFSVVPAFLLVGFVWYHDATMREPWLPLAVTFLLAVLFASFAALANSALRPVVGGLVPVFGLFAYFYLVVAPVEEFVKWLAVRVYAFEGAGFDAVVDGAVYGAVAGLGFATVENALYITQGALEAGALAGAQPFTSAAVGTSVSRAFVGPGHVIYSAFAGYYLGLAKFNREDAGPIVVKGLLVAALIHATYNSLVNVVPGLLGSALPGVPGFLLLFAFILVYDGVFGYLLYRKLSRYRSHYRRATGEAAGAD</sequence>
<evidence type="ECO:0000256" key="1">
    <source>
        <dbReference type="SAM" id="Phobius"/>
    </source>
</evidence>
<dbReference type="PANTHER" id="PTHR36844:SF1">
    <property type="entry name" value="PROTEASE PRSW"/>
    <property type="match status" value="1"/>
</dbReference>
<keyword evidence="2" id="KW-0378">Hydrolase</keyword>
<dbReference type="Proteomes" id="UP001596398">
    <property type="component" value="Unassembled WGS sequence"/>
</dbReference>
<feature type="transmembrane region" description="Helical" evidence="1">
    <location>
        <begin position="49"/>
        <end position="69"/>
    </location>
</feature>
<evidence type="ECO:0000313" key="2">
    <source>
        <dbReference type="EMBL" id="MFC7234319.1"/>
    </source>
</evidence>
<proteinExistence type="predicted"/>
<feature type="transmembrane region" description="Helical" evidence="1">
    <location>
        <begin position="252"/>
        <end position="270"/>
    </location>
</feature>
<name>A0ABD5ZLD7_9EURY</name>
<keyword evidence="3" id="KW-1185">Reference proteome</keyword>
<keyword evidence="1" id="KW-0472">Membrane</keyword>
<keyword evidence="2" id="KW-0645">Protease</keyword>
<reference evidence="2 3" key="1">
    <citation type="journal article" date="2019" name="Int. J. Syst. Evol. Microbiol.">
        <title>The Global Catalogue of Microorganisms (GCM) 10K type strain sequencing project: providing services to taxonomists for standard genome sequencing and annotation.</title>
        <authorList>
            <consortium name="The Broad Institute Genomics Platform"/>
            <consortium name="The Broad Institute Genome Sequencing Center for Infectious Disease"/>
            <person name="Wu L."/>
            <person name="Ma J."/>
        </authorList>
    </citation>
    <scope>NUCLEOTIDE SEQUENCE [LARGE SCALE GENOMIC DNA]</scope>
    <source>
        <strain evidence="2 3">DT85</strain>
    </source>
</reference>
<gene>
    <name evidence="2" type="ORF">ACFQJ4_03205</name>
</gene>
<dbReference type="Pfam" id="PF13367">
    <property type="entry name" value="PrsW-protease"/>
    <property type="match status" value="1"/>
</dbReference>
<dbReference type="PANTHER" id="PTHR36844">
    <property type="entry name" value="PROTEASE PRSW"/>
    <property type="match status" value="1"/>
</dbReference>
<keyword evidence="1" id="KW-1133">Transmembrane helix</keyword>
<dbReference type="EMBL" id="JBHTAP010000001">
    <property type="protein sequence ID" value="MFC7234319.1"/>
    <property type="molecule type" value="Genomic_DNA"/>
</dbReference>